<protein>
    <recommendedName>
        <fullName evidence="4">Phosphodiester glycosidase domain-containing protein</fullName>
    </recommendedName>
</protein>
<feature type="chain" id="PRO_5045563830" description="Phosphodiester glycosidase domain-containing protein" evidence="1">
    <location>
        <begin position="18"/>
        <end position="235"/>
    </location>
</feature>
<evidence type="ECO:0008006" key="4">
    <source>
        <dbReference type="Google" id="ProtNLM"/>
    </source>
</evidence>
<dbReference type="EMBL" id="JAODOQ010000001">
    <property type="protein sequence ID" value="MCT8986150.1"/>
    <property type="molecule type" value="Genomic_DNA"/>
</dbReference>
<feature type="signal peptide" evidence="1">
    <location>
        <begin position="1"/>
        <end position="17"/>
    </location>
</feature>
<keyword evidence="3" id="KW-1185">Reference proteome</keyword>
<gene>
    <name evidence="2" type="ORF">N4T56_06175</name>
</gene>
<accession>A0ABT2P396</accession>
<organism evidence="2 3">
    <name type="scientific">Shewanella phaeophyticola</name>
    <dbReference type="NCBI Taxonomy" id="2978345"/>
    <lineage>
        <taxon>Bacteria</taxon>
        <taxon>Pseudomonadati</taxon>
        <taxon>Pseudomonadota</taxon>
        <taxon>Gammaproteobacteria</taxon>
        <taxon>Alteromonadales</taxon>
        <taxon>Shewanellaceae</taxon>
        <taxon>Shewanella</taxon>
    </lineage>
</organism>
<proteinExistence type="predicted"/>
<comment type="caution">
    <text evidence="2">The sequence shown here is derived from an EMBL/GenBank/DDBJ whole genome shotgun (WGS) entry which is preliminary data.</text>
</comment>
<reference evidence="2" key="1">
    <citation type="submission" date="2022-09" db="EMBL/GenBank/DDBJ databases">
        <title>Shewanella sp. KJ10-1 sp.nov, isolated from marine algae.</title>
        <authorList>
            <person name="Butt M."/>
            <person name="Lee J.K."/>
            <person name="Kim J.M."/>
            <person name="Choi D.G."/>
        </authorList>
    </citation>
    <scope>NUCLEOTIDE SEQUENCE</scope>
    <source>
        <strain evidence="2">KJ10-1</strain>
    </source>
</reference>
<sequence>MKYLIFILFLYSFSLSANIFQDISCGEYDASIYPSKTEFKGSVESEITEIGIKEFFDEVDKFDPSEPQWIFTLVDRETGKYKKSFPRKPPNNDSGVVIEHQIIQPHLIYRVGDNILAGSNNGEFGGSLVLIDKNNKVTLIEEMNIEDIYEMPFGLVITSGLAHMSWNYGDIHLVNKNFKLEKLYSLVGMPQSSWLLENGDLLINSYPSGSQVLTKSGYMKRVQCIANTYEPSASQ</sequence>
<evidence type="ECO:0000313" key="3">
    <source>
        <dbReference type="Proteomes" id="UP001431192"/>
    </source>
</evidence>
<evidence type="ECO:0000313" key="2">
    <source>
        <dbReference type="EMBL" id="MCT8986150.1"/>
    </source>
</evidence>
<dbReference type="Proteomes" id="UP001431192">
    <property type="component" value="Unassembled WGS sequence"/>
</dbReference>
<name>A0ABT2P396_9GAMM</name>
<keyword evidence="1" id="KW-0732">Signal</keyword>
<dbReference type="RefSeq" id="WP_261732594.1">
    <property type="nucleotide sequence ID" value="NZ_JAODOQ010000001.1"/>
</dbReference>
<evidence type="ECO:0000256" key="1">
    <source>
        <dbReference type="SAM" id="SignalP"/>
    </source>
</evidence>